<keyword evidence="1" id="KW-0175">Coiled coil</keyword>
<protein>
    <submittedName>
        <fullName evidence="2">Uncharacterized protein</fullName>
    </submittedName>
</protein>
<accession>A0AAU7B3B4</accession>
<dbReference type="EMBL" id="CP114014">
    <property type="protein sequence ID" value="XAY08517.1"/>
    <property type="molecule type" value="Genomic_DNA"/>
</dbReference>
<sequence>MANPGPGWRRTFDQVEREFGGRLEGLTGSRRFADVAIGGFRLQRRLLRTYERGARTVLHAVHLPSVGDVRRLNRQVAVLTTEVRSLSARLEQEREDDA</sequence>
<evidence type="ECO:0000313" key="2">
    <source>
        <dbReference type="EMBL" id="XAY08517.1"/>
    </source>
</evidence>
<dbReference type="RefSeq" id="WP_354699696.1">
    <property type="nucleotide sequence ID" value="NZ_CP114014.1"/>
</dbReference>
<dbReference type="KEGG" id="parq:DSM112329_05418"/>
<evidence type="ECO:0000256" key="1">
    <source>
        <dbReference type="SAM" id="Coils"/>
    </source>
</evidence>
<proteinExistence type="predicted"/>
<organism evidence="2">
    <name type="scientific">Paraconexibacter sp. AEG42_29</name>
    <dbReference type="NCBI Taxonomy" id="2997339"/>
    <lineage>
        <taxon>Bacteria</taxon>
        <taxon>Bacillati</taxon>
        <taxon>Actinomycetota</taxon>
        <taxon>Thermoleophilia</taxon>
        <taxon>Solirubrobacterales</taxon>
        <taxon>Paraconexibacteraceae</taxon>
        <taxon>Paraconexibacter</taxon>
    </lineage>
</organism>
<feature type="coiled-coil region" evidence="1">
    <location>
        <begin position="69"/>
        <end position="96"/>
    </location>
</feature>
<reference evidence="2" key="1">
    <citation type="submission" date="2022-12" db="EMBL/GenBank/DDBJ databases">
        <title>Paraconexibacter alkalitolerans sp. nov. and Baekduia alba sp. nov., isolated from soil and emended description of the genera Paraconexibacter (Chun et al., 2020) and Baekduia (An et al., 2020).</title>
        <authorList>
            <person name="Vieira S."/>
            <person name="Huber K.J."/>
            <person name="Geppert A."/>
            <person name="Wolf J."/>
            <person name="Neumann-Schaal M."/>
            <person name="Muesken M."/>
            <person name="Overmann J."/>
        </authorList>
    </citation>
    <scope>NUCLEOTIDE SEQUENCE</scope>
    <source>
        <strain evidence="2">AEG42_29</strain>
    </source>
</reference>
<name>A0AAU7B3B4_9ACTN</name>
<dbReference type="AlphaFoldDB" id="A0AAU7B3B4"/>
<gene>
    <name evidence="2" type="ORF">DSM112329_05418</name>
</gene>